<proteinExistence type="predicted"/>
<dbReference type="Proteomes" id="UP000774326">
    <property type="component" value="Unassembled WGS sequence"/>
</dbReference>
<feature type="non-terminal residue" evidence="1">
    <location>
        <position position="1"/>
    </location>
</feature>
<keyword evidence="2" id="KW-1185">Reference proteome</keyword>
<comment type="caution">
    <text evidence="1">The sequence shown here is derived from an EMBL/GenBank/DDBJ whole genome shotgun (WGS) entry which is preliminary data.</text>
</comment>
<dbReference type="AlphaFoldDB" id="A0A9P8Q913"/>
<reference evidence="1" key="1">
    <citation type="journal article" date="2021" name="Open Biol.">
        <title>Shared evolutionary footprints suggest mitochondrial oxidative damage underlies multiple complex I losses in fungi.</title>
        <authorList>
            <person name="Schikora-Tamarit M.A."/>
            <person name="Marcet-Houben M."/>
            <person name="Nosek J."/>
            <person name="Gabaldon T."/>
        </authorList>
    </citation>
    <scope>NUCLEOTIDE SEQUENCE</scope>
    <source>
        <strain evidence="1">CBS2887</strain>
    </source>
</reference>
<accession>A0A9P8Q913</accession>
<gene>
    <name evidence="1" type="ORF">WICPIJ_002784</name>
</gene>
<protein>
    <submittedName>
        <fullName evidence="1">Uncharacterized protein</fullName>
    </submittedName>
</protein>
<organism evidence="1 2">
    <name type="scientific">Wickerhamomyces pijperi</name>
    <name type="common">Yeast</name>
    <name type="synonym">Pichia pijperi</name>
    <dbReference type="NCBI Taxonomy" id="599730"/>
    <lineage>
        <taxon>Eukaryota</taxon>
        <taxon>Fungi</taxon>
        <taxon>Dikarya</taxon>
        <taxon>Ascomycota</taxon>
        <taxon>Saccharomycotina</taxon>
        <taxon>Saccharomycetes</taxon>
        <taxon>Phaffomycetales</taxon>
        <taxon>Wickerhamomycetaceae</taxon>
        <taxon>Wickerhamomyces</taxon>
    </lineage>
</organism>
<dbReference type="EMBL" id="JAEUBG010001528">
    <property type="protein sequence ID" value="KAH3686242.1"/>
    <property type="molecule type" value="Genomic_DNA"/>
</dbReference>
<evidence type="ECO:0000313" key="2">
    <source>
        <dbReference type="Proteomes" id="UP000774326"/>
    </source>
</evidence>
<sequence length="56" mass="6786">DATKHFDEQNDIDLRDRTIRTVWFLGKNIKLEDIDEIEDQRTIQMPNLERLNLDPF</sequence>
<name>A0A9P8Q913_WICPI</name>
<evidence type="ECO:0000313" key="1">
    <source>
        <dbReference type="EMBL" id="KAH3686242.1"/>
    </source>
</evidence>
<reference evidence="1" key="2">
    <citation type="submission" date="2021-01" db="EMBL/GenBank/DDBJ databases">
        <authorList>
            <person name="Schikora-Tamarit M.A."/>
        </authorList>
    </citation>
    <scope>NUCLEOTIDE SEQUENCE</scope>
    <source>
        <strain evidence="1">CBS2887</strain>
    </source>
</reference>